<dbReference type="EC" id="2.1.1.386" evidence="11"/>
<name>A0A8S4S0E2_9NEOP</name>
<comment type="catalytic activity">
    <reaction evidence="12">
        <text>small RNA 3'-end nucleotide + S-adenosyl-L-methionine = small RNA 3'-end 2'-O-methylnucleotide + S-adenosyl-L-homocysteine + H(+)</text>
        <dbReference type="Rhea" id="RHEA:37887"/>
        <dbReference type="Rhea" id="RHEA-COMP:10415"/>
        <dbReference type="Rhea" id="RHEA-COMP:10416"/>
        <dbReference type="ChEBI" id="CHEBI:15378"/>
        <dbReference type="ChEBI" id="CHEBI:57856"/>
        <dbReference type="ChEBI" id="CHEBI:59789"/>
        <dbReference type="ChEBI" id="CHEBI:74896"/>
        <dbReference type="ChEBI" id="CHEBI:74898"/>
        <dbReference type="EC" id="2.1.1.386"/>
    </reaction>
</comment>
<evidence type="ECO:0000256" key="11">
    <source>
        <dbReference type="ARBA" id="ARBA00035025"/>
    </source>
</evidence>
<evidence type="ECO:0000313" key="15">
    <source>
        <dbReference type="Proteomes" id="UP000838756"/>
    </source>
</evidence>
<feature type="compositionally biased region" description="Low complexity" evidence="13">
    <location>
        <begin position="1727"/>
        <end position="1746"/>
    </location>
</feature>
<comment type="cofactor">
    <cofactor evidence="1">
        <name>Mg(2+)</name>
        <dbReference type="ChEBI" id="CHEBI:18420"/>
    </cofactor>
</comment>
<keyword evidence="9" id="KW-0694">RNA-binding</keyword>
<dbReference type="GO" id="GO:0090486">
    <property type="term" value="F:small RNA 2'-O-methyltransferase activity"/>
    <property type="evidence" value="ECO:0007669"/>
    <property type="project" value="UniProtKB-EC"/>
</dbReference>
<evidence type="ECO:0000256" key="6">
    <source>
        <dbReference type="ARBA" id="ARBA00022691"/>
    </source>
</evidence>
<evidence type="ECO:0000256" key="10">
    <source>
        <dbReference type="ARBA" id="ARBA00023158"/>
    </source>
</evidence>
<dbReference type="GO" id="GO:0046872">
    <property type="term" value="F:metal ion binding"/>
    <property type="evidence" value="ECO:0007669"/>
    <property type="project" value="UniProtKB-KW"/>
</dbReference>
<feature type="compositionally biased region" description="Polar residues" evidence="13">
    <location>
        <begin position="1779"/>
        <end position="1799"/>
    </location>
</feature>
<reference evidence="14" key="1">
    <citation type="submission" date="2022-03" db="EMBL/GenBank/DDBJ databases">
        <authorList>
            <person name="Lindestad O."/>
        </authorList>
    </citation>
    <scope>NUCLEOTIDE SEQUENCE</scope>
</reference>
<gene>
    <name evidence="14" type="primary">jg12695</name>
    <name evidence="14" type="ORF">PAEG_LOCUS19865</name>
</gene>
<dbReference type="GO" id="GO:0003723">
    <property type="term" value="F:RNA binding"/>
    <property type="evidence" value="ECO:0007669"/>
    <property type="project" value="UniProtKB-KW"/>
</dbReference>
<keyword evidence="4" id="KW-0489">Methyltransferase</keyword>
<feature type="compositionally biased region" description="Polar residues" evidence="13">
    <location>
        <begin position="936"/>
        <end position="947"/>
    </location>
</feature>
<keyword evidence="5" id="KW-0808">Transferase</keyword>
<feature type="region of interest" description="Disordered" evidence="13">
    <location>
        <begin position="927"/>
        <end position="947"/>
    </location>
</feature>
<evidence type="ECO:0000313" key="14">
    <source>
        <dbReference type="EMBL" id="CAH2243780.1"/>
    </source>
</evidence>
<evidence type="ECO:0000256" key="5">
    <source>
        <dbReference type="ARBA" id="ARBA00022679"/>
    </source>
</evidence>
<dbReference type="GO" id="GO:0030422">
    <property type="term" value="P:siRNA processing"/>
    <property type="evidence" value="ECO:0007669"/>
    <property type="project" value="TreeGrafter"/>
</dbReference>
<dbReference type="Proteomes" id="UP000838756">
    <property type="component" value="Unassembled WGS sequence"/>
</dbReference>
<dbReference type="GO" id="GO:0005634">
    <property type="term" value="C:nucleus"/>
    <property type="evidence" value="ECO:0007669"/>
    <property type="project" value="TreeGrafter"/>
</dbReference>
<evidence type="ECO:0000256" key="2">
    <source>
        <dbReference type="ARBA" id="ARBA00009026"/>
    </source>
</evidence>
<feature type="region of interest" description="Disordered" evidence="13">
    <location>
        <begin position="1052"/>
        <end position="1072"/>
    </location>
</feature>
<feature type="region of interest" description="Disordered" evidence="13">
    <location>
        <begin position="1704"/>
        <end position="1746"/>
    </location>
</feature>
<evidence type="ECO:0000256" key="7">
    <source>
        <dbReference type="ARBA" id="ARBA00022723"/>
    </source>
</evidence>
<feature type="compositionally biased region" description="Polar residues" evidence="13">
    <location>
        <begin position="1063"/>
        <end position="1072"/>
    </location>
</feature>
<evidence type="ECO:0000256" key="12">
    <source>
        <dbReference type="ARBA" id="ARBA00048418"/>
    </source>
</evidence>
<keyword evidence="8" id="KW-0460">Magnesium</keyword>
<dbReference type="GO" id="GO:0001510">
    <property type="term" value="P:RNA methylation"/>
    <property type="evidence" value="ECO:0007669"/>
    <property type="project" value="InterPro"/>
</dbReference>
<keyword evidence="10" id="KW-0943">RNA-mediated gene silencing</keyword>
<comment type="caution">
    <text evidence="14">The sequence shown here is derived from an EMBL/GenBank/DDBJ whole genome shotgun (WGS) entry which is preliminary data.</text>
</comment>
<dbReference type="Gene3D" id="3.40.50.150">
    <property type="entry name" value="Vaccinia Virus protein VP39"/>
    <property type="match status" value="1"/>
</dbReference>
<evidence type="ECO:0000256" key="4">
    <source>
        <dbReference type="ARBA" id="ARBA00022603"/>
    </source>
</evidence>
<dbReference type="GO" id="GO:0005737">
    <property type="term" value="C:cytoplasm"/>
    <property type="evidence" value="ECO:0007669"/>
    <property type="project" value="TreeGrafter"/>
</dbReference>
<keyword evidence="6" id="KW-0949">S-adenosyl-L-methionine</keyword>
<evidence type="ECO:0000256" key="9">
    <source>
        <dbReference type="ARBA" id="ARBA00022884"/>
    </source>
</evidence>
<dbReference type="EMBL" id="CAKXAJ010025773">
    <property type="protein sequence ID" value="CAH2243780.1"/>
    <property type="molecule type" value="Genomic_DNA"/>
</dbReference>
<proteinExistence type="inferred from homology"/>
<dbReference type="PANTHER" id="PTHR21404">
    <property type="entry name" value="HEN1"/>
    <property type="match status" value="1"/>
</dbReference>
<evidence type="ECO:0000256" key="13">
    <source>
        <dbReference type="SAM" id="MobiDB-lite"/>
    </source>
</evidence>
<comment type="similarity">
    <text evidence="2">Belongs to the methyltransferase superfamily. HEN1 family.</text>
</comment>
<dbReference type="InterPro" id="IPR029063">
    <property type="entry name" value="SAM-dependent_MTases_sf"/>
</dbReference>
<evidence type="ECO:0000256" key="8">
    <source>
        <dbReference type="ARBA" id="ARBA00022842"/>
    </source>
</evidence>
<feature type="region of interest" description="Disordered" evidence="13">
    <location>
        <begin position="1766"/>
        <end position="1801"/>
    </location>
</feature>
<keyword evidence="15" id="KW-1185">Reference proteome</keyword>
<evidence type="ECO:0000256" key="3">
    <source>
        <dbReference type="ARBA" id="ARBA00021330"/>
    </source>
</evidence>
<dbReference type="InterPro" id="IPR026610">
    <property type="entry name" value="Hen1"/>
</dbReference>
<protein>
    <recommendedName>
        <fullName evidence="3">Small RNA 2'-O-methyltransferase</fullName>
        <ecNumber evidence="11">2.1.1.386</ecNumber>
    </recommendedName>
</protein>
<evidence type="ECO:0000256" key="1">
    <source>
        <dbReference type="ARBA" id="ARBA00001946"/>
    </source>
</evidence>
<feature type="compositionally biased region" description="Polar residues" evidence="13">
    <location>
        <begin position="1251"/>
        <end position="1269"/>
    </location>
</feature>
<accession>A0A8S4S0E2</accession>
<feature type="compositionally biased region" description="Basic residues" evidence="13">
    <location>
        <begin position="1279"/>
        <end position="1288"/>
    </location>
</feature>
<feature type="compositionally biased region" description="Low complexity" evidence="13">
    <location>
        <begin position="1224"/>
        <end position="1240"/>
    </location>
</feature>
<keyword evidence="7" id="KW-0479">Metal-binding</keyword>
<feature type="region of interest" description="Disordered" evidence="13">
    <location>
        <begin position="1219"/>
        <end position="1292"/>
    </location>
</feature>
<dbReference type="OrthoDB" id="2154311at2759"/>
<sequence length="1827" mass="206132">MNVTNGIYKHMLSDRSLRDLSIEYEYNRREDISHQKPEVNPQAGNAADPDYRLIGCDAVVAIEMIEHMLPHDLERLIHTVFGFIKPWVAIFTTPNGDFNVLFKALERNGLRRLDHMFEWSREHFHDWCSNIVTRYPEYTVTCRGIGPGPPDTMHLGCCSQLALFTAKNYIKQPDLDLNSLALVAKRSSQNDLSHILSSWESSYSIVENNMLCAPQRLNCSTFQVKKFSKTTQGLMEKNKMEAFAHTREVVNEIRHLTKMLNFNKEHIAPDFEGTWCNINWGVNAPYWNQYYGVVREYSYPFEVKTDETRILDLITKEVSRLIDTDYEHIASEMHKIEIPIDQLMGAVKHITTDVDKVKELLEWNGYDVVNDLVIHSRLIVENNSDISKDDDWQDDTISDTQVALAQFHEPAVDRLTSSSGRQSVDDGDDKFAIYCDLIWWLMKLALCTSKGRQNPPPMSWMQCKLYDLLSLTERAIERRRLQRFPFKAIEYHLDLNGDSQIYDSEFYDYNISITSNEFKECDNNLQEERKKLKEVNEGYTTELERTGCIGNCNLELVPYHNCRSKAVVISSGESSCSSSNGSGKKQIKLEDNNEILLHKKYKRMGSEAVGVQKRFLKKRSMGSFKSNIYKTSRTKMIKKVSSRRPSYLNLLKYDSIEYSKYQLKERKMPKEHHMLQSTTSRPIPASLIELCNSQSNKNLEKITSTNSNSNTSKLNNDIAATEECMFIGIVTEEGEETIPMRRHIGISPEIDLNILENEVLLASVINLSQDNENDQSQPIFIYDLDEPCTSKGIRHLSTDVQCGPDRQLNIASPMYSQTNSHTNMPKLFTRGIKIKESIDYDEKTNKNTYNYGTCTEICDSTITKGRETTKIKIKIKDSIQDATVKMPQELNNKMSEFSNFEPRTEAKILRPASSNLKIEDSGSELCESLESSAKSPSRSKNTSDSQIQSICNEKNVTVKLSQASNDRKNLVCGGIYVHSFKHKQVSEDVVYLGEWQRKQHLHEKKRSSLLKKTLSLPKKKMLYSKEHADVNEMKFSKKPKSLTGSILTIKKPQPLNKPARNNKLYSTNPLKSSENNTAKKIASKTLVSSHIAKKIKTINTTKKWMSVSTKETPTTKQEAYQKNKNIKNYLPWYLQRKIQCSILKMNKNENKRDYKVNTKAGNIVSKDKLLSPLNAKDLTKIPQKTLMSNINYMIFRNEIQTEDESNIQKQLATGIITNDSFDRSQSPQSQHSSTCSSLNSVATVRAVPTRNRVTCNRRNSTSSEKNSSAVLEAENNNKKFSRRGKNNKKPTISTVLCDNKENIPQSSKNAISPNRDNETAKTVFLGRTKSIYMAQVTAETSSLPLTSCAVSKTEIQPLIKSLNLGNICTRDKQAYEKPSSSKLDKNSSSFVPDNKIYKFEEVIESPLKNSFVIDISETSNEADDEFLISQQSIQSTESGILSAIRTLIENKLNIPDYSYEHNDSDSETVILSRDDNYVSISNNDFLSTIDTVMKNQVTSESEGCVNYSHLNCPSTMNENDTVLNTVDLKSPGTESDALSLESFASLPTSKFSEYYLADNELESTLPHVDALNNISSIQDIFERKELNTIPNVGGLLAIHAFSGFYVNEPVTGDQPDFVNFIDSETGSFAYESARQATSEEIFVSGRSSDTYESCYVDDDAYVPNWLFNMISQQSSAEESDAEELNLPLPMAIVEPGFDMNGNAMEPGIGVTAGAGDGRGMHSDHSQDSSGRGTSLSSSETSSGPDSVAILIDPAAFTAQMEHVREPMIGAPSRPDASRVSYNGETNGQNPSNHQTTTPRILNPVQIASDVDADVSSLETDAVDSDNF</sequence>
<dbReference type="PANTHER" id="PTHR21404:SF3">
    <property type="entry name" value="SMALL RNA 2'-O-METHYLTRANSFERASE"/>
    <property type="match status" value="1"/>
</dbReference>
<organism evidence="14 15">
    <name type="scientific">Pararge aegeria aegeria</name>
    <dbReference type="NCBI Taxonomy" id="348720"/>
    <lineage>
        <taxon>Eukaryota</taxon>
        <taxon>Metazoa</taxon>
        <taxon>Ecdysozoa</taxon>
        <taxon>Arthropoda</taxon>
        <taxon>Hexapoda</taxon>
        <taxon>Insecta</taxon>
        <taxon>Pterygota</taxon>
        <taxon>Neoptera</taxon>
        <taxon>Endopterygota</taxon>
        <taxon>Lepidoptera</taxon>
        <taxon>Glossata</taxon>
        <taxon>Ditrysia</taxon>
        <taxon>Papilionoidea</taxon>
        <taxon>Nymphalidae</taxon>
        <taxon>Satyrinae</taxon>
        <taxon>Satyrini</taxon>
        <taxon>Parargina</taxon>
        <taxon>Pararge</taxon>
    </lineage>
</organism>
<dbReference type="GO" id="GO:0034587">
    <property type="term" value="P:piRNA processing"/>
    <property type="evidence" value="ECO:0007669"/>
    <property type="project" value="TreeGrafter"/>
</dbReference>